<protein>
    <recommendedName>
        <fullName evidence="5">Sushi domain-containing protein</fullName>
    </recommendedName>
</protein>
<dbReference type="Proteomes" id="UP001286313">
    <property type="component" value="Unassembled WGS sequence"/>
</dbReference>
<feature type="region of interest" description="Disordered" evidence="3">
    <location>
        <begin position="195"/>
        <end position="222"/>
    </location>
</feature>
<sequence>MEEICWCRFVLSISVLLIYSMSKVTGDCRIPYPGGNGVNRTWDGSRTEGSTVTYSCPDGQTLGYGGPQSITYTCKINSHWESDLDDWRNAMYYSCRVNVIKKSMYCEEFFERSCNQVLVHVSDDDNMVTGVLLQQLIEVSLQERNGLTTLPLWAVTHTQQDGLMLSPYLEEHHLQMSRKSDLEWLDRQAFVERDSDTTKGPACPVASMPPRVSSQVPKVVRD</sequence>
<name>A0AAE1EG09_PETCI</name>
<dbReference type="SUPFAM" id="SSF57535">
    <property type="entry name" value="Complement control module/SCR domain"/>
    <property type="match status" value="1"/>
</dbReference>
<dbReference type="CDD" id="cd00033">
    <property type="entry name" value="CCP"/>
    <property type="match status" value="1"/>
</dbReference>
<dbReference type="InterPro" id="IPR000436">
    <property type="entry name" value="Sushi_SCR_CCP_dom"/>
</dbReference>
<reference evidence="6" key="1">
    <citation type="submission" date="2023-10" db="EMBL/GenBank/DDBJ databases">
        <title>Genome assemblies of two species of porcelain crab, Petrolisthes cinctipes and Petrolisthes manimaculis (Anomura: Porcellanidae).</title>
        <authorList>
            <person name="Angst P."/>
        </authorList>
    </citation>
    <scope>NUCLEOTIDE SEQUENCE</scope>
    <source>
        <strain evidence="6">PB745_01</strain>
        <tissue evidence="6">Gill</tissue>
    </source>
</reference>
<evidence type="ECO:0000256" key="1">
    <source>
        <dbReference type="ARBA" id="ARBA00023157"/>
    </source>
</evidence>
<keyword evidence="2" id="KW-0768">Sushi</keyword>
<keyword evidence="1" id="KW-1015">Disulfide bond</keyword>
<evidence type="ECO:0000256" key="4">
    <source>
        <dbReference type="SAM" id="SignalP"/>
    </source>
</evidence>
<dbReference type="AlphaFoldDB" id="A0AAE1EG09"/>
<feature type="signal peptide" evidence="4">
    <location>
        <begin position="1"/>
        <end position="26"/>
    </location>
</feature>
<feature type="chain" id="PRO_5042231425" description="Sushi domain-containing protein" evidence="4">
    <location>
        <begin position="27"/>
        <end position="222"/>
    </location>
</feature>
<evidence type="ECO:0000313" key="7">
    <source>
        <dbReference type="Proteomes" id="UP001286313"/>
    </source>
</evidence>
<gene>
    <name evidence="6" type="ORF">Pcinc_042430</name>
</gene>
<evidence type="ECO:0000259" key="5">
    <source>
        <dbReference type="PROSITE" id="PS50923"/>
    </source>
</evidence>
<comment type="caution">
    <text evidence="2">Lacks conserved residue(s) required for the propagation of feature annotation.</text>
</comment>
<accession>A0AAE1EG09</accession>
<evidence type="ECO:0000256" key="2">
    <source>
        <dbReference type="PROSITE-ProRule" id="PRU00302"/>
    </source>
</evidence>
<evidence type="ECO:0000313" key="6">
    <source>
        <dbReference type="EMBL" id="KAK3850887.1"/>
    </source>
</evidence>
<dbReference type="InterPro" id="IPR035976">
    <property type="entry name" value="Sushi/SCR/CCP_sf"/>
</dbReference>
<proteinExistence type="predicted"/>
<dbReference type="EMBL" id="JAWQEG010008153">
    <property type="protein sequence ID" value="KAK3850887.1"/>
    <property type="molecule type" value="Genomic_DNA"/>
</dbReference>
<evidence type="ECO:0000256" key="3">
    <source>
        <dbReference type="SAM" id="MobiDB-lite"/>
    </source>
</evidence>
<keyword evidence="7" id="KW-1185">Reference proteome</keyword>
<comment type="caution">
    <text evidence="6">The sequence shown here is derived from an EMBL/GenBank/DDBJ whole genome shotgun (WGS) entry which is preliminary data.</text>
</comment>
<keyword evidence="4" id="KW-0732">Signal</keyword>
<dbReference type="PROSITE" id="PS50923">
    <property type="entry name" value="SUSHI"/>
    <property type="match status" value="1"/>
</dbReference>
<feature type="domain" description="Sushi" evidence="5">
    <location>
        <begin position="26"/>
        <end position="97"/>
    </location>
</feature>
<organism evidence="6 7">
    <name type="scientific">Petrolisthes cinctipes</name>
    <name type="common">Flat porcelain crab</name>
    <dbReference type="NCBI Taxonomy" id="88211"/>
    <lineage>
        <taxon>Eukaryota</taxon>
        <taxon>Metazoa</taxon>
        <taxon>Ecdysozoa</taxon>
        <taxon>Arthropoda</taxon>
        <taxon>Crustacea</taxon>
        <taxon>Multicrustacea</taxon>
        <taxon>Malacostraca</taxon>
        <taxon>Eumalacostraca</taxon>
        <taxon>Eucarida</taxon>
        <taxon>Decapoda</taxon>
        <taxon>Pleocyemata</taxon>
        <taxon>Anomura</taxon>
        <taxon>Galatheoidea</taxon>
        <taxon>Porcellanidae</taxon>
        <taxon>Petrolisthes</taxon>
    </lineage>
</organism>